<reference evidence="3" key="1">
    <citation type="submission" date="2024-07" db="EMBL/GenBank/DDBJ databases">
        <title>Two chromosome-level genome assemblies of Korean endemic species Abeliophyllum distichum and Forsythia ovata (Oleaceae).</title>
        <authorList>
            <person name="Jang H."/>
        </authorList>
    </citation>
    <scope>NUCLEOTIDE SEQUENCE [LARGE SCALE GENOMIC DNA]</scope>
</reference>
<feature type="region of interest" description="Disordered" evidence="1">
    <location>
        <begin position="1"/>
        <end position="55"/>
    </location>
</feature>
<organism evidence="2 3">
    <name type="scientific">Abeliophyllum distichum</name>
    <dbReference type="NCBI Taxonomy" id="126358"/>
    <lineage>
        <taxon>Eukaryota</taxon>
        <taxon>Viridiplantae</taxon>
        <taxon>Streptophyta</taxon>
        <taxon>Embryophyta</taxon>
        <taxon>Tracheophyta</taxon>
        <taxon>Spermatophyta</taxon>
        <taxon>Magnoliopsida</taxon>
        <taxon>eudicotyledons</taxon>
        <taxon>Gunneridae</taxon>
        <taxon>Pentapetalae</taxon>
        <taxon>asterids</taxon>
        <taxon>lamiids</taxon>
        <taxon>Lamiales</taxon>
        <taxon>Oleaceae</taxon>
        <taxon>Forsythieae</taxon>
        <taxon>Abeliophyllum</taxon>
    </lineage>
</organism>
<protein>
    <submittedName>
        <fullName evidence="2">Uncharacterized protein</fullName>
    </submittedName>
</protein>
<gene>
    <name evidence="2" type="ORF">Adt_23823</name>
</gene>
<comment type="caution">
    <text evidence="2">The sequence shown here is derived from an EMBL/GenBank/DDBJ whole genome shotgun (WGS) entry which is preliminary data.</text>
</comment>
<feature type="compositionally biased region" description="Basic residues" evidence="1">
    <location>
        <begin position="1"/>
        <end position="10"/>
    </location>
</feature>
<name>A0ABD1SBY5_9LAMI</name>
<accession>A0ABD1SBY5</accession>
<feature type="compositionally biased region" description="Polar residues" evidence="1">
    <location>
        <begin position="34"/>
        <end position="47"/>
    </location>
</feature>
<dbReference type="AlphaFoldDB" id="A0ABD1SBY5"/>
<dbReference type="EMBL" id="JBFOLK010000007">
    <property type="protein sequence ID" value="KAL2498273.1"/>
    <property type="molecule type" value="Genomic_DNA"/>
</dbReference>
<proteinExistence type="predicted"/>
<keyword evidence="3" id="KW-1185">Reference proteome</keyword>
<evidence type="ECO:0000256" key="1">
    <source>
        <dbReference type="SAM" id="MobiDB-lite"/>
    </source>
</evidence>
<evidence type="ECO:0000313" key="3">
    <source>
        <dbReference type="Proteomes" id="UP001604336"/>
    </source>
</evidence>
<sequence>MGVKKSRKVIGSKVGTGSAKSPFTRDFKSRFRPNRSSSGKSETTSGFTAMRRTKPSGAWNLRRRCVRRVKIRLAAASSGACGRVWASFRAWFAVDDSSDCAAQPGGPTSASELRR</sequence>
<evidence type="ECO:0000313" key="2">
    <source>
        <dbReference type="EMBL" id="KAL2498273.1"/>
    </source>
</evidence>
<dbReference type="Proteomes" id="UP001604336">
    <property type="component" value="Unassembled WGS sequence"/>
</dbReference>